<dbReference type="EMBL" id="MVHV01000005">
    <property type="protein sequence ID" value="ORA84142.1"/>
    <property type="molecule type" value="Genomic_DNA"/>
</dbReference>
<evidence type="ECO:0000313" key="2">
    <source>
        <dbReference type="Proteomes" id="UP000243140"/>
    </source>
</evidence>
<name>A0ABX3SUF8_MYCMA</name>
<evidence type="ECO:0000313" key="1">
    <source>
        <dbReference type="EMBL" id="ORA84142.1"/>
    </source>
</evidence>
<gene>
    <name evidence="1" type="ORF">BST29_06460</name>
</gene>
<organism evidence="1 2">
    <name type="scientific">Mycobacterium malmoense</name>
    <dbReference type="NCBI Taxonomy" id="1780"/>
    <lineage>
        <taxon>Bacteria</taxon>
        <taxon>Bacillati</taxon>
        <taxon>Actinomycetota</taxon>
        <taxon>Actinomycetes</taxon>
        <taxon>Mycobacteriales</taxon>
        <taxon>Mycobacteriaceae</taxon>
        <taxon>Mycobacterium</taxon>
    </lineage>
</organism>
<evidence type="ECO:0008006" key="3">
    <source>
        <dbReference type="Google" id="ProtNLM"/>
    </source>
</evidence>
<sequence>MAKHLVDIDEQALDMARAELGTSTIKETVNAALRLTTSHRAQRVAAALDSLAAAPSSDRAAAWR</sequence>
<keyword evidence="2" id="KW-1185">Reference proteome</keyword>
<proteinExistence type="predicted"/>
<reference evidence="1 2" key="1">
    <citation type="submission" date="2017-02" db="EMBL/GenBank/DDBJ databases">
        <title>The new phylogeny of genus Mycobacterium.</title>
        <authorList>
            <person name="Tortoli E."/>
            <person name="Trovato A."/>
            <person name="Cirillo D.M."/>
        </authorList>
    </citation>
    <scope>NUCLEOTIDE SEQUENCE [LARGE SCALE GENOMIC DNA]</scope>
    <source>
        <strain evidence="1 2">IP1130001</strain>
    </source>
</reference>
<dbReference type="RefSeq" id="WP_083009978.1">
    <property type="nucleotide sequence ID" value="NZ_CP060015.1"/>
</dbReference>
<accession>A0ABX3SUF8</accession>
<protein>
    <recommendedName>
        <fullName evidence="3">DUF2191 domain-containing protein</fullName>
    </recommendedName>
</protein>
<dbReference type="Proteomes" id="UP000243140">
    <property type="component" value="Unassembled WGS sequence"/>
</dbReference>
<comment type="caution">
    <text evidence="1">The sequence shown here is derived from an EMBL/GenBank/DDBJ whole genome shotgun (WGS) entry which is preliminary data.</text>
</comment>